<accession>W4LTH5</accession>
<dbReference type="CDD" id="cd06261">
    <property type="entry name" value="TM_PBP2"/>
    <property type="match status" value="1"/>
</dbReference>
<feature type="transmembrane region" description="Helical" evidence="7">
    <location>
        <begin position="174"/>
        <end position="199"/>
    </location>
</feature>
<keyword evidence="3" id="KW-1003">Cell membrane</keyword>
<comment type="similarity">
    <text evidence="7">Belongs to the binding-protein-dependent transport system permease family.</text>
</comment>
<dbReference type="SUPFAM" id="SSF161098">
    <property type="entry name" value="MetI-like"/>
    <property type="match status" value="1"/>
</dbReference>
<dbReference type="PANTHER" id="PTHR30151">
    <property type="entry name" value="ALKANE SULFONATE ABC TRANSPORTER-RELATED, MEMBRANE SUBUNIT"/>
    <property type="match status" value="1"/>
</dbReference>
<dbReference type="PANTHER" id="PTHR30151:SF16">
    <property type="entry name" value="ABC TRANSPORTER PERMEASE PROTEIN"/>
    <property type="match status" value="1"/>
</dbReference>
<dbReference type="InterPro" id="IPR035906">
    <property type="entry name" value="MetI-like_sf"/>
</dbReference>
<name>W4LTH5_ENTF1</name>
<organism evidence="9 10">
    <name type="scientific">Entotheonella factor</name>
    <dbReference type="NCBI Taxonomy" id="1429438"/>
    <lineage>
        <taxon>Bacteria</taxon>
        <taxon>Pseudomonadati</taxon>
        <taxon>Nitrospinota/Tectimicrobiota group</taxon>
        <taxon>Candidatus Tectimicrobiota</taxon>
        <taxon>Candidatus Entotheonellia</taxon>
        <taxon>Candidatus Entotheonellales</taxon>
        <taxon>Candidatus Entotheonellaceae</taxon>
        <taxon>Candidatus Entotheonella</taxon>
    </lineage>
</organism>
<keyword evidence="10" id="KW-1185">Reference proteome</keyword>
<reference evidence="9 10" key="1">
    <citation type="journal article" date="2014" name="Nature">
        <title>An environmental bacterial taxon with a large and distinct metabolic repertoire.</title>
        <authorList>
            <person name="Wilson M.C."/>
            <person name="Mori T."/>
            <person name="Ruckert C."/>
            <person name="Uria A.R."/>
            <person name="Helf M.J."/>
            <person name="Takada K."/>
            <person name="Gernert C."/>
            <person name="Steffens U.A."/>
            <person name="Heycke N."/>
            <person name="Schmitt S."/>
            <person name="Rinke C."/>
            <person name="Helfrich E.J."/>
            <person name="Brachmann A.O."/>
            <person name="Gurgui C."/>
            <person name="Wakimoto T."/>
            <person name="Kracht M."/>
            <person name="Crusemann M."/>
            <person name="Hentschel U."/>
            <person name="Abe I."/>
            <person name="Matsunaga S."/>
            <person name="Kalinowski J."/>
            <person name="Takeyama H."/>
            <person name="Piel J."/>
        </authorList>
    </citation>
    <scope>NUCLEOTIDE SEQUENCE [LARGE SCALE GENOMIC DNA]</scope>
    <source>
        <strain evidence="10">TSY1</strain>
    </source>
</reference>
<dbReference type="Pfam" id="PF00528">
    <property type="entry name" value="BPD_transp_1"/>
    <property type="match status" value="1"/>
</dbReference>
<evidence type="ECO:0000313" key="10">
    <source>
        <dbReference type="Proteomes" id="UP000019141"/>
    </source>
</evidence>
<protein>
    <recommendedName>
        <fullName evidence="8">ABC transmembrane type-1 domain-containing protein</fullName>
    </recommendedName>
</protein>
<feature type="transmembrane region" description="Helical" evidence="7">
    <location>
        <begin position="226"/>
        <end position="244"/>
    </location>
</feature>
<keyword evidence="4 7" id="KW-0812">Transmembrane</keyword>
<dbReference type="GO" id="GO:0005886">
    <property type="term" value="C:plasma membrane"/>
    <property type="evidence" value="ECO:0007669"/>
    <property type="project" value="UniProtKB-SubCell"/>
</dbReference>
<feature type="transmembrane region" description="Helical" evidence="7">
    <location>
        <begin position="133"/>
        <end position="153"/>
    </location>
</feature>
<sequence>MATSRVPRWRRFSGGGGIELAGLLVVLFLLWALLSQLIPNPARYLPSPLAVAFSSIDLIWKGLLPDYLGRTLWRLCLGSALGLALGIPVGLLLGLNRTVSDMFYPLLNFFQSISGIAILPIIVVWWGNSEKTVFTVILYTCFFPIAFNVLSGVRSIPLIFMNALRTLGASRLRIVWDVLIPGALPSIATGARLGIGFAWRAVIAGEMLAGRRGLGWMIFTAQDADLTAQVILGMALIGAIWILLDRFVLRPIETDTIQRWGLVQR</sequence>
<dbReference type="EMBL" id="AZHW01000262">
    <property type="protein sequence ID" value="ETX01175.1"/>
    <property type="molecule type" value="Genomic_DNA"/>
</dbReference>
<dbReference type="InterPro" id="IPR000515">
    <property type="entry name" value="MetI-like"/>
</dbReference>
<dbReference type="Proteomes" id="UP000019141">
    <property type="component" value="Unassembled WGS sequence"/>
</dbReference>
<dbReference type="AlphaFoldDB" id="W4LTH5"/>
<evidence type="ECO:0000313" key="9">
    <source>
        <dbReference type="EMBL" id="ETX01175.1"/>
    </source>
</evidence>
<evidence type="ECO:0000256" key="1">
    <source>
        <dbReference type="ARBA" id="ARBA00004651"/>
    </source>
</evidence>
<comment type="subcellular location">
    <subcellularLocation>
        <location evidence="1 7">Cell membrane</location>
        <topology evidence="1 7">Multi-pass membrane protein</topology>
    </subcellularLocation>
</comment>
<evidence type="ECO:0000256" key="7">
    <source>
        <dbReference type="RuleBase" id="RU363032"/>
    </source>
</evidence>
<evidence type="ECO:0000256" key="3">
    <source>
        <dbReference type="ARBA" id="ARBA00022475"/>
    </source>
</evidence>
<keyword evidence="6 7" id="KW-0472">Membrane</keyword>
<dbReference type="PROSITE" id="PS50928">
    <property type="entry name" value="ABC_TM1"/>
    <property type="match status" value="1"/>
</dbReference>
<keyword evidence="2 7" id="KW-0813">Transport</keyword>
<evidence type="ECO:0000259" key="8">
    <source>
        <dbReference type="PROSITE" id="PS50928"/>
    </source>
</evidence>
<proteinExistence type="inferred from homology"/>
<gene>
    <name evidence="9" type="ORF">ETSY1_08435</name>
</gene>
<evidence type="ECO:0000256" key="2">
    <source>
        <dbReference type="ARBA" id="ARBA00022448"/>
    </source>
</evidence>
<feature type="transmembrane region" description="Helical" evidence="7">
    <location>
        <begin position="72"/>
        <end position="94"/>
    </location>
</feature>
<dbReference type="GO" id="GO:0055085">
    <property type="term" value="P:transmembrane transport"/>
    <property type="evidence" value="ECO:0007669"/>
    <property type="project" value="InterPro"/>
</dbReference>
<evidence type="ECO:0000256" key="6">
    <source>
        <dbReference type="ARBA" id="ARBA00023136"/>
    </source>
</evidence>
<feature type="transmembrane region" description="Helical" evidence="7">
    <location>
        <begin position="106"/>
        <end position="127"/>
    </location>
</feature>
<comment type="caution">
    <text evidence="9">The sequence shown here is derived from an EMBL/GenBank/DDBJ whole genome shotgun (WGS) entry which is preliminary data.</text>
</comment>
<keyword evidence="5 7" id="KW-1133">Transmembrane helix</keyword>
<feature type="domain" description="ABC transmembrane type-1" evidence="8">
    <location>
        <begin position="68"/>
        <end position="253"/>
    </location>
</feature>
<feature type="transmembrane region" description="Helical" evidence="7">
    <location>
        <begin position="20"/>
        <end position="38"/>
    </location>
</feature>
<dbReference type="HOGENOM" id="CLU_046113_1_4_7"/>
<dbReference type="Gene3D" id="1.10.3720.10">
    <property type="entry name" value="MetI-like"/>
    <property type="match status" value="1"/>
</dbReference>
<evidence type="ECO:0000256" key="4">
    <source>
        <dbReference type="ARBA" id="ARBA00022692"/>
    </source>
</evidence>
<evidence type="ECO:0000256" key="5">
    <source>
        <dbReference type="ARBA" id="ARBA00022989"/>
    </source>
</evidence>